<comment type="similarity">
    <text evidence="2 8 9">Belongs to the glycosyl hydrolase 9 (cellulase E) family.</text>
</comment>
<evidence type="ECO:0000256" key="8">
    <source>
        <dbReference type="PROSITE-ProRule" id="PRU10059"/>
    </source>
</evidence>
<dbReference type="GO" id="GO:0030245">
    <property type="term" value="P:cellulose catabolic process"/>
    <property type="evidence" value="ECO:0007669"/>
    <property type="project" value="UniProtKB-KW"/>
</dbReference>
<keyword evidence="3 8" id="KW-0378">Hydrolase</keyword>
<accession>A0A0E0QR08</accession>
<dbReference type="EC" id="3.2.1.4" evidence="9"/>
<evidence type="ECO:0000256" key="2">
    <source>
        <dbReference type="ARBA" id="ARBA00007072"/>
    </source>
</evidence>
<feature type="active site" evidence="8">
    <location>
        <position position="501"/>
    </location>
</feature>
<feature type="domain" description="Glycoside hydrolase family 9" evidence="10">
    <location>
        <begin position="56"/>
        <end position="574"/>
    </location>
</feature>
<dbReference type="InterPro" id="IPR018221">
    <property type="entry name" value="Glyco_hydro_9_His_AS"/>
</dbReference>
<dbReference type="STRING" id="4529.A0A0E0QR08"/>
<organism evidence="11 12">
    <name type="scientific">Oryza rufipogon</name>
    <name type="common">Brownbeard rice</name>
    <name type="synonym">Asian wild rice</name>
    <dbReference type="NCBI Taxonomy" id="4529"/>
    <lineage>
        <taxon>Eukaryota</taxon>
        <taxon>Viridiplantae</taxon>
        <taxon>Streptophyta</taxon>
        <taxon>Embryophyta</taxon>
        <taxon>Tracheophyta</taxon>
        <taxon>Spermatophyta</taxon>
        <taxon>Magnoliopsida</taxon>
        <taxon>Liliopsida</taxon>
        <taxon>Poales</taxon>
        <taxon>Poaceae</taxon>
        <taxon>BOP clade</taxon>
        <taxon>Oryzoideae</taxon>
        <taxon>Oryzeae</taxon>
        <taxon>Oryzinae</taxon>
        <taxon>Oryza</taxon>
    </lineage>
</organism>
<sequence length="607" mass="67166">MSRGRARLQPPPPGTRTTTLAAVLVLVLLAVVALPLRCDAASAGGEEEEEQQPLDYREALEKSLLYFEAQRSGRLPYSQRVTWRGHSGLTDGLQQGVDLVGGYYDAGDHVKFGLPMAFTVTMLSWGAIDFAADIAAAGEWRHALEAIKWGTDYFVKAHTHPFVYWAEVGDGDTDHYCWQRPEDMTTSRQAYRVDRDNPGSDLAGETAAALAAASIVFRRSDPHYSHLLLHHAQQLFEFGDTYRGSYDSSIEEVRSYYASVSGYHDELLWAALWLHRATGKEEYLRYAVDNADSFGGVGWAITEFSWDVKYAGLQVLAAKIIYSCIIFLNCHRFSVDHDIGFATELIDHWINQLRANLINQCLNLSSCCMQLLLDGDPQAAAHRGVLEKYREKAEHYLCACLGRNINGADNVDRSPGGMLYVRQWNNLQYASSAAFLLTAYSHYLSSSSASASAALRCPGGAAAAAEMVSLARSQADYILGRNPLRLSYMVGYGRRYPARVHHRGASIVSHKEDGRFIGCVQGFDDWFGRGRANPNVLAGAIVGGPSRRDEFRDDRANYMQTEACTYNTAPMVAVFARLHRLTTAITTAAAAEDPDGGSPDRRSVDRR</sequence>
<evidence type="ECO:0000256" key="1">
    <source>
        <dbReference type="ARBA" id="ARBA00000966"/>
    </source>
</evidence>
<keyword evidence="12" id="KW-1185">Reference proteome</keyword>
<dbReference type="eggNOG" id="ENOG502QRF6">
    <property type="taxonomic scope" value="Eukaryota"/>
</dbReference>
<keyword evidence="6 8" id="KW-0326">Glycosidase</keyword>
<dbReference type="Gene3D" id="1.50.10.10">
    <property type="match status" value="2"/>
</dbReference>
<dbReference type="OMA" id="NWYGREE"/>
<protein>
    <recommendedName>
        <fullName evidence="9">Endoglucanase</fullName>
        <ecNumber evidence="9">3.2.1.4</ecNumber>
    </recommendedName>
</protein>
<dbReference type="GO" id="GO:0008810">
    <property type="term" value="F:cellulase activity"/>
    <property type="evidence" value="ECO:0007669"/>
    <property type="project" value="UniProtKB-EC"/>
</dbReference>
<dbReference type="Gramene" id="ORUFI09G09890.1">
    <property type="protein sequence ID" value="ORUFI09G09890.1"/>
    <property type="gene ID" value="ORUFI09G09890"/>
</dbReference>
<dbReference type="PANTHER" id="PTHR22298">
    <property type="entry name" value="ENDO-1,4-BETA-GLUCANASE"/>
    <property type="match status" value="1"/>
</dbReference>
<dbReference type="InterPro" id="IPR008928">
    <property type="entry name" value="6-hairpin_glycosidase_sf"/>
</dbReference>
<dbReference type="Pfam" id="PF00759">
    <property type="entry name" value="Glyco_hydro_9"/>
    <property type="match status" value="1"/>
</dbReference>
<dbReference type="Proteomes" id="UP000008022">
    <property type="component" value="Unassembled WGS sequence"/>
</dbReference>
<evidence type="ECO:0000256" key="5">
    <source>
        <dbReference type="ARBA" id="ARBA00023277"/>
    </source>
</evidence>
<feature type="chain" id="PRO_5005116468" description="Endoglucanase" evidence="9">
    <location>
        <begin position="34"/>
        <end position="607"/>
    </location>
</feature>
<dbReference type="SUPFAM" id="SSF48208">
    <property type="entry name" value="Six-hairpin glycosidases"/>
    <property type="match status" value="1"/>
</dbReference>
<dbReference type="InterPro" id="IPR012341">
    <property type="entry name" value="6hp_glycosidase-like_sf"/>
</dbReference>
<reference evidence="12" key="1">
    <citation type="submission" date="2013-06" db="EMBL/GenBank/DDBJ databases">
        <authorList>
            <person name="Zhao Q."/>
        </authorList>
    </citation>
    <scope>NUCLEOTIDE SEQUENCE</scope>
    <source>
        <strain evidence="12">cv. W1943</strain>
    </source>
</reference>
<comment type="catalytic activity">
    <reaction evidence="1 9">
        <text>Endohydrolysis of (1-&gt;4)-beta-D-glucosidic linkages in cellulose, lichenin and cereal beta-D-glucans.</text>
        <dbReference type="EC" id="3.2.1.4"/>
    </reaction>
</comment>
<keyword evidence="9" id="KW-0732">Signal</keyword>
<evidence type="ECO:0000313" key="12">
    <source>
        <dbReference type="Proteomes" id="UP000008022"/>
    </source>
</evidence>
<evidence type="ECO:0000256" key="9">
    <source>
        <dbReference type="RuleBase" id="RU361166"/>
    </source>
</evidence>
<name>A0A0E0QR08_ORYRU</name>
<keyword evidence="4 9" id="KW-0136">Cellulose degradation</keyword>
<reference evidence="11" key="2">
    <citation type="submission" date="2015-06" db="UniProtKB">
        <authorList>
            <consortium name="EnsemblPlants"/>
        </authorList>
    </citation>
    <scope>IDENTIFICATION</scope>
</reference>
<evidence type="ECO:0000256" key="3">
    <source>
        <dbReference type="ARBA" id="ARBA00022801"/>
    </source>
</evidence>
<dbReference type="InterPro" id="IPR001701">
    <property type="entry name" value="Glyco_hydro_9"/>
</dbReference>
<evidence type="ECO:0000256" key="6">
    <source>
        <dbReference type="ARBA" id="ARBA00023295"/>
    </source>
</evidence>
<proteinExistence type="inferred from homology"/>
<keyword evidence="5 8" id="KW-0119">Carbohydrate metabolism</keyword>
<evidence type="ECO:0000259" key="10">
    <source>
        <dbReference type="Pfam" id="PF00759"/>
    </source>
</evidence>
<feature type="signal peptide" evidence="9">
    <location>
        <begin position="1"/>
        <end position="33"/>
    </location>
</feature>
<evidence type="ECO:0000313" key="11">
    <source>
        <dbReference type="EnsemblPlants" id="ORUFI09G09890.1"/>
    </source>
</evidence>
<dbReference type="EnsemblPlants" id="ORUFI09G09890.1">
    <property type="protein sequence ID" value="ORUFI09G09890.1"/>
    <property type="gene ID" value="ORUFI09G09890"/>
</dbReference>
<evidence type="ECO:0000256" key="7">
    <source>
        <dbReference type="ARBA" id="ARBA00023326"/>
    </source>
</evidence>
<dbReference type="HOGENOM" id="CLU_008926_1_4_1"/>
<keyword evidence="7 8" id="KW-0624">Polysaccharide degradation</keyword>
<evidence type="ECO:0000256" key="4">
    <source>
        <dbReference type="ARBA" id="ARBA00023001"/>
    </source>
</evidence>
<dbReference type="AlphaFoldDB" id="A0A0E0QR08"/>
<dbReference type="PROSITE" id="PS00592">
    <property type="entry name" value="GH9_2"/>
    <property type="match status" value="1"/>
</dbReference>